<dbReference type="InterPro" id="IPR034229">
    <property type="entry name" value="eIF4H_RRM"/>
</dbReference>
<dbReference type="Proteomes" id="UP001168990">
    <property type="component" value="Unassembled WGS sequence"/>
</dbReference>
<evidence type="ECO:0000256" key="12">
    <source>
        <dbReference type="SAM" id="MobiDB-lite"/>
    </source>
</evidence>
<dbReference type="GO" id="GO:0003723">
    <property type="term" value="F:RNA binding"/>
    <property type="evidence" value="ECO:0007669"/>
    <property type="project" value="UniProtKB-UniRule"/>
</dbReference>
<dbReference type="PANTHER" id="PTHR23236">
    <property type="entry name" value="EUKARYOTIC TRANSLATION INITIATION FACTOR 4B/4H"/>
    <property type="match status" value="1"/>
</dbReference>
<name>A0AA39FUZ9_9HYME</name>
<dbReference type="SUPFAM" id="SSF54928">
    <property type="entry name" value="RNA-binding domain, RBD"/>
    <property type="match status" value="1"/>
</dbReference>
<evidence type="ECO:0000256" key="6">
    <source>
        <dbReference type="ARBA" id="ARBA00022553"/>
    </source>
</evidence>
<keyword evidence="15" id="KW-1185">Reference proteome</keyword>
<dbReference type="CDD" id="cd12401">
    <property type="entry name" value="RRM_eIF4H"/>
    <property type="match status" value="1"/>
</dbReference>
<feature type="compositionally biased region" description="Gly residues" evidence="12">
    <location>
        <begin position="143"/>
        <end position="156"/>
    </location>
</feature>
<dbReference type="PROSITE" id="PS50102">
    <property type="entry name" value="RRM"/>
    <property type="match status" value="1"/>
</dbReference>
<feature type="domain" description="RRM" evidence="13">
    <location>
        <begin position="32"/>
        <end position="109"/>
    </location>
</feature>
<evidence type="ECO:0000256" key="7">
    <source>
        <dbReference type="ARBA" id="ARBA00022884"/>
    </source>
</evidence>
<dbReference type="Gene3D" id="3.30.70.330">
    <property type="match status" value="1"/>
</dbReference>
<evidence type="ECO:0000256" key="8">
    <source>
        <dbReference type="ARBA" id="ARBA00022917"/>
    </source>
</evidence>
<evidence type="ECO:0000256" key="5">
    <source>
        <dbReference type="ARBA" id="ARBA00022540"/>
    </source>
</evidence>
<proteinExistence type="predicted"/>
<evidence type="ECO:0000256" key="10">
    <source>
        <dbReference type="ARBA" id="ARBA00025462"/>
    </source>
</evidence>
<keyword evidence="9" id="KW-0007">Acetylation</keyword>
<reference evidence="14" key="2">
    <citation type="submission" date="2023-03" db="EMBL/GenBank/DDBJ databases">
        <authorList>
            <person name="Inwood S.N."/>
            <person name="Skelly J.G."/>
            <person name="Guhlin J."/>
            <person name="Harrop T.W.R."/>
            <person name="Goldson S.G."/>
            <person name="Dearden P.K."/>
        </authorList>
    </citation>
    <scope>NUCLEOTIDE SEQUENCE</scope>
    <source>
        <strain evidence="14">Irish</strain>
        <tissue evidence="14">Whole body</tissue>
    </source>
</reference>
<accession>A0AA39FUZ9</accession>
<evidence type="ECO:0000313" key="14">
    <source>
        <dbReference type="EMBL" id="KAK0176041.1"/>
    </source>
</evidence>
<sequence>MAGRGGHEDSRDYLGGGYRGGSRKPLPTEPPYTAYVGNLPDGIVQRDIDKIFANLKVKNVRLVKDRETDRFKGFCYVEFESINDLESALQLNGNVIVEDNQIKIDVADGKRNDRGGGFDRRRGGGTGGPGGGGFGYNDRRPQGSGGGRQGGYGGDMRGNRGNYGNFNEDGARDGGRDAPAFRSGYGSRPYGASSGSSTAPRRGGPGSDRGKSYPDDPYLQGPPPADTSGRKRLVLSKRTAPGPVNAMAESSKHKSIYGEAKPREEKIPDEK</sequence>
<keyword evidence="7 11" id="KW-0694">RNA-binding</keyword>
<dbReference type="FunFam" id="3.30.70.330:FF:000414">
    <property type="entry name" value="Eukaryotic translation initiation factor 4H"/>
    <property type="match status" value="1"/>
</dbReference>
<dbReference type="InterPro" id="IPR000504">
    <property type="entry name" value="RRM_dom"/>
</dbReference>
<feature type="region of interest" description="Disordered" evidence="12">
    <location>
        <begin position="1"/>
        <end position="30"/>
    </location>
</feature>
<feature type="compositionally biased region" description="Basic and acidic residues" evidence="12">
    <location>
        <begin position="108"/>
        <end position="122"/>
    </location>
</feature>
<evidence type="ECO:0000256" key="11">
    <source>
        <dbReference type="PROSITE-ProRule" id="PRU00176"/>
    </source>
</evidence>
<organism evidence="14 15">
    <name type="scientific">Microctonus aethiopoides</name>
    <dbReference type="NCBI Taxonomy" id="144406"/>
    <lineage>
        <taxon>Eukaryota</taxon>
        <taxon>Metazoa</taxon>
        <taxon>Ecdysozoa</taxon>
        <taxon>Arthropoda</taxon>
        <taxon>Hexapoda</taxon>
        <taxon>Insecta</taxon>
        <taxon>Pterygota</taxon>
        <taxon>Neoptera</taxon>
        <taxon>Endopterygota</taxon>
        <taxon>Hymenoptera</taxon>
        <taxon>Apocrita</taxon>
        <taxon>Ichneumonoidea</taxon>
        <taxon>Braconidae</taxon>
        <taxon>Euphorinae</taxon>
        <taxon>Microctonus</taxon>
    </lineage>
</organism>
<gene>
    <name evidence="14" type="ORF">PV328_000218</name>
</gene>
<comment type="subcellular location">
    <subcellularLocation>
        <location evidence="1">Cytoplasm</location>
        <location evidence="1">Perinuclear region</location>
    </subcellularLocation>
</comment>
<keyword evidence="4" id="KW-0963">Cytoplasm</keyword>
<keyword evidence="6" id="KW-0597">Phosphoprotein</keyword>
<evidence type="ECO:0000259" key="13">
    <source>
        <dbReference type="PROSITE" id="PS50102"/>
    </source>
</evidence>
<feature type="compositionally biased region" description="Basic and acidic residues" evidence="12">
    <location>
        <begin position="1"/>
        <end position="12"/>
    </location>
</feature>
<evidence type="ECO:0000256" key="4">
    <source>
        <dbReference type="ARBA" id="ARBA00022490"/>
    </source>
</evidence>
<dbReference type="SMART" id="SM00360">
    <property type="entry name" value="RRM"/>
    <property type="match status" value="1"/>
</dbReference>
<keyword evidence="5" id="KW-0396">Initiation factor</keyword>
<evidence type="ECO:0000256" key="1">
    <source>
        <dbReference type="ARBA" id="ARBA00004556"/>
    </source>
</evidence>
<dbReference type="AlphaFoldDB" id="A0AA39FUZ9"/>
<keyword evidence="3" id="KW-0488">Methylation</keyword>
<feature type="region of interest" description="Disordered" evidence="12">
    <location>
        <begin position="108"/>
        <end position="271"/>
    </location>
</feature>
<dbReference type="GO" id="GO:0048471">
    <property type="term" value="C:perinuclear region of cytoplasm"/>
    <property type="evidence" value="ECO:0007669"/>
    <property type="project" value="UniProtKB-SubCell"/>
</dbReference>
<reference evidence="14" key="1">
    <citation type="journal article" date="2023" name="bioRxiv">
        <title>Scaffold-level genome assemblies of two parasitoid biocontrol wasps reveal the parthenogenesis mechanism and an associated novel virus.</title>
        <authorList>
            <person name="Inwood S."/>
            <person name="Skelly J."/>
            <person name="Guhlin J."/>
            <person name="Harrop T."/>
            <person name="Goldson S."/>
            <person name="Dearden P."/>
        </authorList>
    </citation>
    <scope>NUCLEOTIDE SEQUENCE</scope>
    <source>
        <strain evidence="14">Irish</strain>
        <tissue evidence="14">Whole body</tissue>
    </source>
</reference>
<evidence type="ECO:0000256" key="3">
    <source>
        <dbReference type="ARBA" id="ARBA00022481"/>
    </source>
</evidence>
<dbReference type="PANTHER" id="PTHR23236:SF11">
    <property type="entry name" value="EUKARYOTIC TRANSLATION INITIATION FACTOR 4H"/>
    <property type="match status" value="1"/>
</dbReference>
<dbReference type="Pfam" id="PF00076">
    <property type="entry name" value="RRM_1"/>
    <property type="match status" value="1"/>
</dbReference>
<dbReference type="EMBL" id="JAQQBS010000001">
    <property type="protein sequence ID" value="KAK0176041.1"/>
    <property type="molecule type" value="Genomic_DNA"/>
</dbReference>
<evidence type="ECO:0000313" key="15">
    <source>
        <dbReference type="Proteomes" id="UP001168990"/>
    </source>
</evidence>
<dbReference type="GO" id="GO:0003743">
    <property type="term" value="F:translation initiation factor activity"/>
    <property type="evidence" value="ECO:0007669"/>
    <property type="project" value="UniProtKB-KW"/>
</dbReference>
<evidence type="ECO:0000256" key="2">
    <source>
        <dbReference type="ARBA" id="ARBA00013856"/>
    </source>
</evidence>
<dbReference type="InterPro" id="IPR035979">
    <property type="entry name" value="RBD_domain_sf"/>
</dbReference>
<evidence type="ECO:0000256" key="9">
    <source>
        <dbReference type="ARBA" id="ARBA00022990"/>
    </source>
</evidence>
<comment type="caution">
    <text evidence="14">The sequence shown here is derived from an EMBL/GenBank/DDBJ whole genome shotgun (WGS) entry which is preliminary data.</text>
</comment>
<dbReference type="InterPro" id="IPR012677">
    <property type="entry name" value="Nucleotide-bd_a/b_plait_sf"/>
</dbReference>
<comment type="function">
    <text evidence="10">Stimulates the RNA helicase activity of EIF4A in the translation initiation complex. Binds weakly mRNA.</text>
</comment>
<feature type="compositionally biased region" description="Basic and acidic residues" evidence="12">
    <location>
        <begin position="260"/>
        <end position="271"/>
    </location>
</feature>
<keyword evidence="8" id="KW-0648">Protein biosynthesis</keyword>
<feature type="compositionally biased region" description="Gly residues" evidence="12">
    <location>
        <begin position="124"/>
        <end position="135"/>
    </location>
</feature>
<protein>
    <recommendedName>
        <fullName evidence="2">Eukaryotic translation initiation factor 4H</fullName>
    </recommendedName>
</protein>